<feature type="compositionally biased region" description="Low complexity" evidence="1">
    <location>
        <begin position="1"/>
        <end position="11"/>
    </location>
</feature>
<sequence>MAQSQAQAQAQLEEIGRRSSRRLSFQLPGSFSERSSSINGSFREENDDEKELQWAAIERLPTFRRLRTSLFDYESGNGNGKGKGKRLIDVTKFGAAERRLFIESLIKHIENDNLKLLQKQKERIDRVDVKLPTIEVRFNNLNVEAECQVVQGKPLPTLWNAAKASFSGFSRFAGLKHEEAKITIIKNVSGIIRPSR</sequence>
<reference evidence="4" key="1">
    <citation type="submission" date="2025-08" db="UniProtKB">
        <authorList>
            <consortium name="RefSeq"/>
        </authorList>
    </citation>
    <scope>IDENTIFICATION</scope>
</reference>
<feature type="region of interest" description="Disordered" evidence="1">
    <location>
        <begin position="1"/>
        <end position="45"/>
    </location>
</feature>
<protein>
    <submittedName>
        <fullName evidence="4">Pleiotropic drug resistance protein 3-like</fullName>
    </submittedName>
</protein>
<feature type="compositionally biased region" description="Polar residues" evidence="1">
    <location>
        <begin position="27"/>
        <end position="40"/>
    </location>
</feature>
<dbReference type="Pfam" id="PF14510">
    <property type="entry name" value="ABC_trans_N"/>
    <property type="match status" value="1"/>
</dbReference>
<dbReference type="InterPro" id="IPR029481">
    <property type="entry name" value="ABC_trans_N"/>
</dbReference>
<evidence type="ECO:0000313" key="3">
    <source>
        <dbReference type="Proteomes" id="UP001515500"/>
    </source>
</evidence>
<evidence type="ECO:0000313" key="4">
    <source>
        <dbReference type="RefSeq" id="XP_039134302.1"/>
    </source>
</evidence>
<dbReference type="PANTHER" id="PTHR48040:SF18">
    <property type="entry name" value="PLEIOTROPIC DRUG RESISTANCE PROTEIN 3-LIKE ISOFORM X1"/>
    <property type="match status" value="1"/>
</dbReference>
<name>A0AB40C3H6_DIOCR</name>
<dbReference type="RefSeq" id="XP_039134302.1">
    <property type="nucleotide sequence ID" value="XM_039278368.1"/>
</dbReference>
<organism evidence="3 4">
    <name type="scientific">Dioscorea cayennensis subsp. rotundata</name>
    <name type="common">White Guinea yam</name>
    <name type="synonym">Dioscorea rotundata</name>
    <dbReference type="NCBI Taxonomy" id="55577"/>
    <lineage>
        <taxon>Eukaryota</taxon>
        <taxon>Viridiplantae</taxon>
        <taxon>Streptophyta</taxon>
        <taxon>Embryophyta</taxon>
        <taxon>Tracheophyta</taxon>
        <taxon>Spermatophyta</taxon>
        <taxon>Magnoliopsida</taxon>
        <taxon>Liliopsida</taxon>
        <taxon>Dioscoreales</taxon>
        <taxon>Dioscoreaceae</taxon>
        <taxon>Dioscorea</taxon>
    </lineage>
</organism>
<feature type="domain" description="Pleiotropic ABC efflux transporter N-terminal" evidence="2">
    <location>
        <begin position="111"/>
        <end position="161"/>
    </location>
</feature>
<dbReference type="PANTHER" id="PTHR48040">
    <property type="entry name" value="PLEIOTROPIC DRUG RESISTANCE PROTEIN 1-LIKE ISOFORM X1"/>
    <property type="match status" value="1"/>
</dbReference>
<gene>
    <name evidence="4" type="primary">LOC120271688</name>
</gene>
<evidence type="ECO:0000256" key="1">
    <source>
        <dbReference type="SAM" id="MobiDB-lite"/>
    </source>
</evidence>
<evidence type="ECO:0000259" key="2">
    <source>
        <dbReference type="Pfam" id="PF14510"/>
    </source>
</evidence>
<dbReference type="Proteomes" id="UP001515500">
    <property type="component" value="Chromosome 11"/>
</dbReference>
<keyword evidence="3" id="KW-1185">Reference proteome</keyword>
<accession>A0AB40C3H6</accession>
<proteinExistence type="predicted"/>
<dbReference type="AlphaFoldDB" id="A0AB40C3H6"/>
<dbReference type="GeneID" id="120271688"/>